<accession>A0A329RIS6</accession>
<proteinExistence type="predicted"/>
<evidence type="ECO:0000313" key="6">
    <source>
        <dbReference type="EMBL" id="KAG6952930.1"/>
    </source>
</evidence>
<dbReference type="EMBL" id="MJFZ01000872">
    <property type="protein sequence ID" value="RAW24524.1"/>
    <property type="molecule type" value="Genomic_DNA"/>
</dbReference>
<dbReference type="EMBL" id="RCMI01000251">
    <property type="protein sequence ID" value="KAG2922431.1"/>
    <property type="molecule type" value="Genomic_DNA"/>
</dbReference>
<evidence type="ECO:0000313" key="1">
    <source>
        <dbReference type="EMBL" id="KAG2857668.1"/>
    </source>
</evidence>
<gene>
    <name evidence="6" type="ORF">JG687_00012704</name>
    <name evidence="7" type="ORF">PC110_g19050</name>
    <name evidence="1" type="ORF">PC113_g10502</name>
    <name evidence="3" type="ORF">PC115_g9256</name>
    <name evidence="2" type="ORF">PC117_g19671</name>
    <name evidence="4" type="ORF">PC118_g18332</name>
    <name evidence="5" type="ORF">PC129_g14114</name>
</gene>
<dbReference type="Proteomes" id="UP000774804">
    <property type="component" value="Unassembled WGS sequence"/>
</dbReference>
<keyword evidence="8" id="KW-1185">Reference proteome</keyword>
<dbReference type="EMBL" id="RCMV01000592">
    <property type="protein sequence ID" value="KAG3214994.1"/>
    <property type="molecule type" value="Genomic_DNA"/>
</dbReference>
<sequence length="75" mass="8664">MREWCRYTIEDARFNRLRKVLGTTHLCVFDLSNRIPSPGTFLEWLTPPQETGVGHTCAQGALIRVFKLLRYLAAQ</sequence>
<evidence type="ECO:0000313" key="3">
    <source>
        <dbReference type="EMBL" id="KAG2922431.1"/>
    </source>
</evidence>
<evidence type="ECO:0000313" key="4">
    <source>
        <dbReference type="EMBL" id="KAG2967889.1"/>
    </source>
</evidence>
<evidence type="ECO:0000313" key="5">
    <source>
        <dbReference type="EMBL" id="KAG3214994.1"/>
    </source>
</evidence>
<dbReference type="EMBL" id="RCML01000900">
    <property type="protein sequence ID" value="KAG2967889.1"/>
    <property type="molecule type" value="Genomic_DNA"/>
</dbReference>
<dbReference type="EMBL" id="RCMK01000870">
    <property type="protein sequence ID" value="KAG2909382.1"/>
    <property type="molecule type" value="Genomic_DNA"/>
</dbReference>
<dbReference type="Proteomes" id="UP000735874">
    <property type="component" value="Unassembled WGS sequence"/>
</dbReference>
<reference evidence="7 8" key="1">
    <citation type="submission" date="2018-01" db="EMBL/GenBank/DDBJ databases">
        <title>Draft genome of the strawberry crown rot pathogen Phytophthora cactorum.</title>
        <authorList>
            <person name="Armitage A.D."/>
            <person name="Lysoe E."/>
            <person name="Nellist C.F."/>
            <person name="Harrison R.J."/>
            <person name="Brurberg M.B."/>
        </authorList>
    </citation>
    <scope>NUCLEOTIDE SEQUENCE [LARGE SCALE GENOMIC DNA]</scope>
    <source>
        <strain evidence="7 8">10300</strain>
    </source>
</reference>
<comment type="caution">
    <text evidence="7">The sequence shown here is derived from an EMBL/GenBank/DDBJ whole genome shotgun (WGS) entry which is preliminary data.</text>
</comment>
<protein>
    <submittedName>
        <fullName evidence="7">Uncharacterized protein</fullName>
    </submittedName>
</protein>
<dbReference type="OrthoDB" id="88621at2759"/>
<organism evidence="7 8">
    <name type="scientific">Phytophthora cactorum</name>
    <dbReference type="NCBI Taxonomy" id="29920"/>
    <lineage>
        <taxon>Eukaryota</taxon>
        <taxon>Sar</taxon>
        <taxon>Stramenopiles</taxon>
        <taxon>Oomycota</taxon>
        <taxon>Peronosporomycetes</taxon>
        <taxon>Peronosporales</taxon>
        <taxon>Peronosporaceae</taxon>
        <taxon>Phytophthora</taxon>
    </lineage>
</organism>
<dbReference type="EMBL" id="RCMG01000281">
    <property type="protein sequence ID" value="KAG2857668.1"/>
    <property type="molecule type" value="Genomic_DNA"/>
</dbReference>
<dbReference type="Proteomes" id="UP000697107">
    <property type="component" value="Unassembled WGS sequence"/>
</dbReference>
<dbReference type="Proteomes" id="UP000251314">
    <property type="component" value="Unassembled WGS sequence"/>
</dbReference>
<evidence type="ECO:0000313" key="8">
    <source>
        <dbReference type="Proteomes" id="UP000251314"/>
    </source>
</evidence>
<dbReference type="Proteomes" id="UP000760860">
    <property type="component" value="Unassembled WGS sequence"/>
</dbReference>
<reference evidence="6" key="3">
    <citation type="submission" date="2021-01" db="EMBL/GenBank/DDBJ databases">
        <title>Phytophthora aleatoria, a newly-described species from Pinus radiata is distinct from Phytophthora cactorum isolates based on comparative genomics.</title>
        <authorList>
            <person name="Mcdougal R."/>
            <person name="Panda P."/>
            <person name="Williams N."/>
            <person name="Studholme D.J."/>
        </authorList>
    </citation>
    <scope>NUCLEOTIDE SEQUENCE</scope>
    <source>
        <strain evidence="6">NZFS 3830</strain>
    </source>
</reference>
<dbReference type="AlphaFoldDB" id="A0A329RIS6"/>
<dbReference type="Proteomes" id="UP000736787">
    <property type="component" value="Unassembled WGS sequence"/>
</dbReference>
<evidence type="ECO:0000313" key="2">
    <source>
        <dbReference type="EMBL" id="KAG2909382.1"/>
    </source>
</evidence>
<reference evidence="1" key="2">
    <citation type="submission" date="2018-10" db="EMBL/GenBank/DDBJ databases">
        <title>Effector identification in a new, highly contiguous assembly of the strawberry crown rot pathogen Phytophthora cactorum.</title>
        <authorList>
            <person name="Armitage A.D."/>
            <person name="Nellist C.F."/>
            <person name="Bates H."/>
            <person name="Vickerstaff R.J."/>
            <person name="Harrison R.J."/>
        </authorList>
    </citation>
    <scope>NUCLEOTIDE SEQUENCE</scope>
    <source>
        <strain evidence="1">15-7</strain>
        <strain evidence="3">4032</strain>
        <strain evidence="2">4040</strain>
        <strain evidence="4">P415</strain>
        <strain evidence="5">P421</strain>
    </source>
</reference>
<dbReference type="EMBL" id="JAENGZ010000873">
    <property type="protein sequence ID" value="KAG6952930.1"/>
    <property type="molecule type" value="Genomic_DNA"/>
</dbReference>
<dbReference type="Proteomes" id="UP000688947">
    <property type="component" value="Unassembled WGS sequence"/>
</dbReference>
<dbReference type="VEuPathDB" id="FungiDB:PC110_g19050"/>
<evidence type="ECO:0000313" key="7">
    <source>
        <dbReference type="EMBL" id="RAW24524.1"/>
    </source>
</evidence>
<name>A0A329RIS6_9STRA</name>